<dbReference type="InterPro" id="IPR011009">
    <property type="entry name" value="Kinase-like_dom_sf"/>
</dbReference>
<gene>
    <name evidence="16" type="primary">pknH_1</name>
    <name evidence="16" type="ORF">MB901379_00098</name>
</gene>
<dbReference type="EMBL" id="LR130759">
    <property type="protein sequence ID" value="VDM86579.1"/>
    <property type="molecule type" value="Genomic_DNA"/>
</dbReference>
<evidence type="ECO:0000313" key="17">
    <source>
        <dbReference type="Proteomes" id="UP000269998"/>
    </source>
</evidence>
<dbReference type="Gene3D" id="1.10.510.10">
    <property type="entry name" value="Transferase(Phosphotransferase) domain 1"/>
    <property type="match status" value="1"/>
</dbReference>
<dbReference type="PROSITE" id="PS00107">
    <property type="entry name" value="PROTEIN_KINASE_ATP"/>
    <property type="match status" value="1"/>
</dbReference>
<dbReference type="GO" id="GO:0080090">
    <property type="term" value="P:regulation of primary metabolic process"/>
    <property type="evidence" value="ECO:0007669"/>
    <property type="project" value="UniProtKB-ARBA"/>
</dbReference>
<keyword evidence="5 16" id="KW-0808">Transferase</keyword>
<reference evidence="17" key="1">
    <citation type="submission" date="2018-02" db="EMBL/GenBank/DDBJ databases">
        <authorList>
            <person name="Seth-Smith MB H."/>
            <person name="Seth-Smith H."/>
        </authorList>
    </citation>
    <scope>NUCLEOTIDE SEQUENCE [LARGE SCALE GENOMIC DNA]</scope>
</reference>
<dbReference type="GO" id="GO:0004674">
    <property type="term" value="F:protein serine/threonine kinase activity"/>
    <property type="evidence" value="ECO:0007669"/>
    <property type="project" value="UniProtKB-KW"/>
</dbReference>
<dbReference type="KEGG" id="mbai:MB901379_00098"/>
<comment type="subcellular location">
    <subcellularLocation>
        <location evidence="1">Cell membrane</location>
        <topology evidence="1">Single-pass membrane protein</topology>
    </subcellularLocation>
</comment>
<keyword evidence="3" id="KW-1003">Cell membrane</keyword>
<evidence type="ECO:0000313" key="16">
    <source>
        <dbReference type="EMBL" id="VDM86579.1"/>
    </source>
</evidence>
<proteinExistence type="predicted"/>
<dbReference type="CDD" id="cd14014">
    <property type="entry name" value="STKc_PknB_like"/>
    <property type="match status" value="1"/>
</dbReference>
<feature type="region of interest" description="Disordered" evidence="13">
    <location>
        <begin position="267"/>
        <end position="302"/>
    </location>
</feature>
<dbReference type="PANTHER" id="PTHR43289">
    <property type="entry name" value="MITOGEN-ACTIVATED PROTEIN KINASE KINASE KINASE 20-RELATED"/>
    <property type="match status" value="1"/>
</dbReference>
<dbReference type="GO" id="GO:0005886">
    <property type="term" value="C:plasma membrane"/>
    <property type="evidence" value="ECO:0007669"/>
    <property type="project" value="UniProtKB-SubCell"/>
</dbReference>
<evidence type="ECO:0000256" key="14">
    <source>
        <dbReference type="SAM" id="Phobius"/>
    </source>
</evidence>
<evidence type="ECO:0000256" key="12">
    <source>
        <dbReference type="PROSITE-ProRule" id="PRU10141"/>
    </source>
</evidence>
<dbReference type="PROSITE" id="PS50011">
    <property type="entry name" value="PROTEIN_KINASE_DOM"/>
    <property type="match status" value="1"/>
</dbReference>
<dbReference type="PROSITE" id="PS00108">
    <property type="entry name" value="PROTEIN_KINASE_ST"/>
    <property type="match status" value="1"/>
</dbReference>
<name>A0A3S4CS29_9MYCO</name>
<dbReference type="FunFam" id="3.30.200.20:FF:000348">
    <property type="entry name" value="Serine/threonine protein kinase"/>
    <property type="match status" value="1"/>
</dbReference>
<dbReference type="FunFam" id="1.10.510.10:FF:000021">
    <property type="entry name" value="Serine/threonine protein kinase"/>
    <property type="match status" value="1"/>
</dbReference>
<organism evidence="16 17">
    <name type="scientific">Mycobacterium basiliense</name>
    <dbReference type="NCBI Taxonomy" id="2094119"/>
    <lineage>
        <taxon>Bacteria</taxon>
        <taxon>Bacillati</taxon>
        <taxon>Actinomycetota</taxon>
        <taxon>Actinomycetes</taxon>
        <taxon>Mycobacteriales</taxon>
        <taxon>Mycobacteriaceae</taxon>
        <taxon>Mycobacterium</taxon>
    </lineage>
</organism>
<feature type="transmembrane region" description="Helical" evidence="14">
    <location>
        <begin position="311"/>
        <end position="333"/>
    </location>
</feature>
<evidence type="ECO:0000259" key="15">
    <source>
        <dbReference type="PROSITE" id="PS50011"/>
    </source>
</evidence>
<protein>
    <recommendedName>
        <fullName evidence="2">non-specific serine/threonine protein kinase</fullName>
        <ecNumber evidence="2">2.7.11.1</ecNumber>
    </recommendedName>
</protein>
<dbReference type="Gene3D" id="3.30.200.20">
    <property type="entry name" value="Phosphorylase Kinase, domain 1"/>
    <property type="match status" value="1"/>
</dbReference>
<evidence type="ECO:0000256" key="4">
    <source>
        <dbReference type="ARBA" id="ARBA00022527"/>
    </source>
</evidence>
<keyword evidence="11 14" id="KW-0472">Membrane</keyword>
<dbReference type="AlphaFoldDB" id="A0A3S4CS29"/>
<dbReference type="Pfam" id="PF00069">
    <property type="entry name" value="Pkinase"/>
    <property type="match status" value="1"/>
</dbReference>
<evidence type="ECO:0000256" key="5">
    <source>
        <dbReference type="ARBA" id="ARBA00022679"/>
    </source>
</evidence>
<evidence type="ECO:0000256" key="10">
    <source>
        <dbReference type="ARBA" id="ARBA00022989"/>
    </source>
</evidence>
<dbReference type="GO" id="GO:0005524">
    <property type="term" value="F:ATP binding"/>
    <property type="evidence" value="ECO:0007669"/>
    <property type="project" value="UniProtKB-UniRule"/>
</dbReference>
<evidence type="ECO:0000256" key="6">
    <source>
        <dbReference type="ARBA" id="ARBA00022692"/>
    </source>
</evidence>
<keyword evidence="9 12" id="KW-0067">ATP-binding</keyword>
<evidence type="ECO:0000256" key="8">
    <source>
        <dbReference type="ARBA" id="ARBA00022777"/>
    </source>
</evidence>
<dbReference type="SUPFAM" id="SSF56112">
    <property type="entry name" value="Protein kinase-like (PK-like)"/>
    <property type="match status" value="1"/>
</dbReference>
<dbReference type="EC" id="2.7.11.1" evidence="2"/>
<keyword evidence="8 16" id="KW-0418">Kinase</keyword>
<keyword evidence="6 14" id="KW-0812">Transmembrane</keyword>
<dbReference type="SMART" id="SM00220">
    <property type="entry name" value="S_TKc"/>
    <property type="match status" value="1"/>
</dbReference>
<dbReference type="InterPro" id="IPR017441">
    <property type="entry name" value="Protein_kinase_ATP_BS"/>
</dbReference>
<feature type="compositionally biased region" description="Low complexity" evidence="13">
    <location>
        <begin position="288"/>
        <end position="299"/>
    </location>
</feature>
<dbReference type="InterPro" id="IPR008271">
    <property type="entry name" value="Ser/Thr_kinase_AS"/>
</dbReference>
<keyword evidence="17" id="KW-1185">Reference proteome</keyword>
<keyword evidence="4" id="KW-0723">Serine/threonine-protein kinase</keyword>
<keyword evidence="7 12" id="KW-0547">Nucleotide-binding</keyword>
<evidence type="ECO:0000256" key="2">
    <source>
        <dbReference type="ARBA" id="ARBA00012513"/>
    </source>
</evidence>
<evidence type="ECO:0000256" key="9">
    <source>
        <dbReference type="ARBA" id="ARBA00022840"/>
    </source>
</evidence>
<sequence>MEGTAFGRYRLVSLLGRGGMGEVWRAYDTGTDRVVALKLLPMNFAQDPKFSQRFRREAHAAARLQHPHAVPIHDYGEIDGNLFVDMALIEGRDLASVITAGPLHPVRAVAVVEQIARALHAAHKVGLVHRDVKPSNVLLDEDDHAYLIDFGIARATADTKLTGTGATIGTWAYMAPERFTADEATPGCDIYALACVLHESLTGTTPYPGESLERQVAGHLTSPPPRPSLVRPGLPPAFDDVVATGMAKDPQPRYATTKELATAARAALTAPAQRVPRTSSDRPALSRAANPPTVATPAALGPRATRTNRRAFVVAAATILTIAAALTTVLLIARSGPAATGSVSLPFSGLYRRRGWRSKVAAPWTSPMSSTTGCKR</sequence>
<dbReference type="InterPro" id="IPR000719">
    <property type="entry name" value="Prot_kinase_dom"/>
</dbReference>
<accession>A0A3S4CS29</accession>
<dbReference type="OrthoDB" id="9762169at2"/>
<evidence type="ECO:0000256" key="13">
    <source>
        <dbReference type="SAM" id="MobiDB-lite"/>
    </source>
</evidence>
<feature type="binding site" evidence="12">
    <location>
        <position position="38"/>
    </location>
    <ligand>
        <name>ATP</name>
        <dbReference type="ChEBI" id="CHEBI:30616"/>
    </ligand>
</feature>
<evidence type="ECO:0000256" key="7">
    <source>
        <dbReference type="ARBA" id="ARBA00022741"/>
    </source>
</evidence>
<dbReference type="PANTHER" id="PTHR43289:SF6">
    <property type="entry name" value="SERINE_THREONINE-PROTEIN KINASE NEKL-3"/>
    <property type="match status" value="1"/>
</dbReference>
<dbReference type="Proteomes" id="UP000269998">
    <property type="component" value="Chromosome"/>
</dbReference>
<keyword evidence="10 14" id="KW-1133">Transmembrane helix</keyword>
<evidence type="ECO:0000256" key="1">
    <source>
        <dbReference type="ARBA" id="ARBA00004162"/>
    </source>
</evidence>
<evidence type="ECO:0000256" key="11">
    <source>
        <dbReference type="ARBA" id="ARBA00023136"/>
    </source>
</evidence>
<evidence type="ECO:0000256" key="3">
    <source>
        <dbReference type="ARBA" id="ARBA00022475"/>
    </source>
</evidence>
<feature type="domain" description="Protein kinase" evidence="15">
    <location>
        <begin position="9"/>
        <end position="268"/>
    </location>
</feature>